<feature type="domain" description="Roc" evidence="13">
    <location>
        <begin position="573"/>
        <end position="929"/>
    </location>
</feature>
<dbReference type="Pfam" id="PF13519">
    <property type="entry name" value="VWA_2"/>
    <property type="match status" value="1"/>
</dbReference>
<dbReference type="InterPro" id="IPR000488">
    <property type="entry name" value="Death_dom"/>
</dbReference>
<dbReference type="InterPro" id="IPR020859">
    <property type="entry name" value="ROC"/>
</dbReference>
<evidence type="ECO:0000259" key="11">
    <source>
        <dbReference type="PROSITE" id="PS50918"/>
    </source>
</evidence>
<dbReference type="PANTHER" id="PTHR12449">
    <property type="entry name" value="DEATH DOMAIN-CONTAINING PROTEIN"/>
    <property type="match status" value="1"/>
</dbReference>
<protein>
    <recommendedName>
        <fullName evidence="1">non-specific serine/threonine protein kinase</fullName>
        <ecNumber evidence="1">2.7.11.1</ecNumber>
    </recommendedName>
</protein>
<dbReference type="Gene3D" id="1.10.533.10">
    <property type="entry name" value="Death Domain, Fas"/>
    <property type="match status" value="1"/>
</dbReference>
<dbReference type="CDD" id="cd00198">
    <property type="entry name" value="vWFA"/>
    <property type="match status" value="1"/>
</dbReference>
<dbReference type="SUPFAM" id="SSF52540">
    <property type="entry name" value="P-loop containing nucleoside triphosphate hydrolases"/>
    <property type="match status" value="1"/>
</dbReference>
<evidence type="ECO:0000256" key="6">
    <source>
        <dbReference type="ARBA" id="ARBA00022840"/>
    </source>
</evidence>
<proteinExistence type="predicted"/>
<evidence type="ECO:0000256" key="5">
    <source>
        <dbReference type="ARBA" id="ARBA00022777"/>
    </source>
</evidence>
<keyword evidence="3" id="KW-0677">Repeat</keyword>
<keyword evidence="6" id="KW-0067">ATP-binding</keyword>
<dbReference type="InterPro" id="IPR010606">
    <property type="entry name" value="Mib_Herc2"/>
</dbReference>
<dbReference type="EMBL" id="JARBDR010000918">
    <property type="protein sequence ID" value="KAJ8302326.1"/>
    <property type="molecule type" value="Genomic_DNA"/>
</dbReference>
<dbReference type="InterPro" id="IPR011029">
    <property type="entry name" value="DEATH-like_dom_sf"/>
</dbReference>
<dbReference type="PANTHER" id="PTHR12449:SF18">
    <property type="entry name" value="DEATH DOMAIN-CONTAINING PROTEIN"/>
    <property type="match status" value="1"/>
</dbReference>
<dbReference type="Gene3D" id="3.40.50.410">
    <property type="entry name" value="von Willebrand factor, type A domain"/>
    <property type="match status" value="1"/>
</dbReference>
<dbReference type="InterPro" id="IPR002035">
    <property type="entry name" value="VWF_A"/>
</dbReference>
<keyword evidence="15" id="KW-1185">Reference proteome</keyword>
<keyword evidence="5" id="KW-0418">Kinase</keyword>
<dbReference type="Gene3D" id="3.40.50.300">
    <property type="entry name" value="P-loop containing nucleotide triphosphate hydrolases"/>
    <property type="match status" value="1"/>
</dbReference>
<dbReference type="SMART" id="SM00327">
    <property type="entry name" value="VWA"/>
    <property type="match status" value="1"/>
</dbReference>
<dbReference type="Gene3D" id="3.30.720.50">
    <property type="match status" value="1"/>
</dbReference>
<dbReference type="Gene3D" id="2.30.30.40">
    <property type="entry name" value="SH3 Domains"/>
    <property type="match status" value="1"/>
</dbReference>
<dbReference type="SUPFAM" id="SSF117839">
    <property type="entry name" value="WWE domain"/>
    <property type="match status" value="1"/>
</dbReference>
<dbReference type="PROSITE" id="PS50017">
    <property type="entry name" value="DEATH_DOMAIN"/>
    <property type="match status" value="1"/>
</dbReference>
<dbReference type="SUPFAM" id="SSF159034">
    <property type="entry name" value="Mib/herc2 domain-like"/>
    <property type="match status" value="1"/>
</dbReference>
<dbReference type="PROSITE" id="PS50918">
    <property type="entry name" value="WWE"/>
    <property type="match status" value="1"/>
</dbReference>
<dbReference type="Pfam" id="PF06701">
    <property type="entry name" value="MIB_HERC2"/>
    <property type="match status" value="1"/>
</dbReference>
<dbReference type="InterPro" id="IPR036388">
    <property type="entry name" value="WH-like_DNA-bd_sf"/>
</dbReference>
<dbReference type="InterPro" id="IPR036465">
    <property type="entry name" value="vWFA_dom_sf"/>
</dbReference>
<dbReference type="InterPro" id="IPR032171">
    <property type="entry name" value="COR-A"/>
</dbReference>
<feature type="domain" description="VWFA" evidence="10">
    <location>
        <begin position="51"/>
        <end position="263"/>
    </location>
</feature>
<feature type="domain" description="Death" evidence="9">
    <location>
        <begin position="1253"/>
        <end position="1323"/>
    </location>
</feature>
<feature type="domain" description="MIB/HERC2" evidence="12">
    <location>
        <begin position="303"/>
        <end position="375"/>
    </location>
</feature>
<keyword evidence="2" id="KW-0808">Transferase</keyword>
<keyword evidence="4" id="KW-0547">Nucleotide-binding</keyword>
<evidence type="ECO:0000256" key="7">
    <source>
        <dbReference type="ARBA" id="ARBA00047899"/>
    </source>
</evidence>
<comment type="catalytic activity">
    <reaction evidence="7">
        <text>L-threonyl-[protein] + ATP = O-phospho-L-threonyl-[protein] + ADP + H(+)</text>
        <dbReference type="Rhea" id="RHEA:46608"/>
        <dbReference type="Rhea" id="RHEA-COMP:11060"/>
        <dbReference type="Rhea" id="RHEA-COMP:11605"/>
        <dbReference type="ChEBI" id="CHEBI:15378"/>
        <dbReference type="ChEBI" id="CHEBI:30013"/>
        <dbReference type="ChEBI" id="CHEBI:30616"/>
        <dbReference type="ChEBI" id="CHEBI:61977"/>
        <dbReference type="ChEBI" id="CHEBI:456216"/>
        <dbReference type="EC" id="2.7.11.1"/>
    </reaction>
</comment>
<dbReference type="InterPro" id="IPR037252">
    <property type="entry name" value="Mib_Herc2_sf"/>
</dbReference>
<evidence type="ECO:0000313" key="14">
    <source>
        <dbReference type="EMBL" id="KAJ8302326.1"/>
    </source>
</evidence>
<organism evidence="14 15">
    <name type="scientific">Tegillarca granosa</name>
    <name type="common">Malaysian cockle</name>
    <name type="synonym">Anadara granosa</name>
    <dbReference type="NCBI Taxonomy" id="220873"/>
    <lineage>
        <taxon>Eukaryota</taxon>
        <taxon>Metazoa</taxon>
        <taxon>Spiralia</taxon>
        <taxon>Lophotrochozoa</taxon>
        <taxon>Mollusca</taxon>
        <taxon>Bivalvia</taxon>
        <taxon>Autobranchia</taxon>
        <taxon>Pteriomorphia</taxon>
        <taxon>Arcoida</taxon>
        <taxon>Arcoidea</taxon>
        <taxon>Arcidae</taxon>
        <taxon>Tegillarca</taxon>
    </lineage>
</organism>
<dbReference type="SUPFAM" id="SSF47986">
    <property type="entry name" value="DEATH domain"/>
    <property type="match status" value="1"/>
</dbReference>
<dbReference type="Gene3D" id="1.10.10.10">
    <property type="entry name" value="Winged helix-like DNA-binding domain superfamily/Winged helix DNA-binding domain"/>
    <property type="match status" value="1"/>
</dbReference>
<dbReference type="PROSITE" id="PS51424">
    <property type="entry name" value="ROC"/>
    <property type="match status" value="1"/>
</dbReference>
<sequence>MYIQGVNQSKMAEGGCVPDRDYWQNIANAETFKGREYFLSQTADLQGDSTDTVLCLDISESMEGDAFQEMIKTAKIFIYGIMSVAKSKHQEENISIVTFGHETRIVSYLSKDYQYLIDTLDGLHAGGPSPMEGGLLLSVSSLLAKPMHNLQGYHIRPRIILMTDGLATPGVIVEGKDNQYIEFTHRVMMEINAVSTFISDKRYATYLNIVTENTGGKIIPAYEIQRLVHMTSNCIMATNMKHFHCIPGEDWKSIIQQQLGNSLSEKDFDYVVEWLWVQWDHGKINRYPYNASAGYGIVVVDEPRKLSAKNCIDVGISVVRGPSWKFGNDDGGPGNTGICFRKENNIVSVRWENGFIGQYRFGKEGCNEVEISDPRYPYTDQPETTFENRFFKPASGRQSDFEYDAEPVGVFEPSTCFTEGAPDDMSITHWCSLNTQDDLEETQVKTHCQSEDIGFKNVYPENNEIETSVKSLNEESCTNENNRMIIWKYFQSGTWKSFDSTLSDTLEKEYSLRRKTKLIQIENVGVKFTHMVMRNLQTTEEFNVEREESNIPQEVLAMDKEWIDLYKQSLIKGKEKVHNIRVMVVGPEGVGKTVLTRRLLKHYVDINQRQSTNGIDVHIEKCGTRISDGTWEFDKDKLDEAKRFENRLVNVMQQIPRLSIADNFDETENTITLHESPKEMLADNRSPEQNILPDLPEIEHGHGDEAGSFDIENTKPLMLESTTVQQEMLFSDIVKPKDLESENKEEIMKLIKDTFDKLEISEKEVLGEISFWDFGGQIVFYSTHQTFLTPRAVYIVVIDMSKALKNKVNRPCFTDKTGEKQWNYEDYLLFWLKSIKTYGSDNKGTVIPPIIIVATHLDKEGIVENPSSGEVEEALENKVDIFKKELYEELRCHSVRPLVDDFVAIDNTVEDDKNLERLRKAIVNLSSKQSHWGEEKPASWIFLEKKILEQKKENKKIISFKGIGDLNAQTEYPVGSETELQMFLTFHHAVGNIVYFNEEGLNKFIILNPQWLIDAFKSILTSDEFVIKNDQDTLKKWDDLDKLKTKLSSNELAKLTRGSVATPYFCFVFDDFLPSAVFHSLLAACMGEWPISKRDKTNLLYCGCGMFDLTRNKNHRLLICFVKNLIQLRIYRYDTTKFLPETKHCVDVRKFVEQNLKKILSRSQQCIKSTPYIRCKKASFDTTEGLLRVEELMEVKDLICHGHESKPSHSVSSFNLLKCWYADLAYKLQSSGCPDDYSTNEIYRFEECDRTPSEAELNRLAKKIGPKFKSLGLALGVTDSDIEAIKFNYRDDVASLCYEVLKKWIEIKGEDATLEYLERKMKEEHIDEKILSEAIDNQ</sequence>
<dbReference type="InterPro" id="IPR027417">
    <property type="entry name" value="P-loop_NTPase"/>
</dbReference>
<name>A0ABQ9ED27_TEGGR</name>
<evidence type="ECO:0000259" key="13">
    <source>
        <dbReference type="PROSITE" id="PS51424"/>
    </source>
</evidence>
<feature type="domain" description="WWE" evidence="11">
    <location>
        <begin position="473"/>
        <end position="546"/>
    </location>
</feature>
<evidence type="ECO:0000313" key="15">
    <source>
        <dbReference type="Proteomes" id="UP001217089"/>
    </source>
</evidence>
<accession>A0ABQ9ED27</accession>
<evidence type="ECO:0000256" key="1">
    <source>
        <dbReference type="ARBA" id="ARBA00012513"/>
    </source>
</evidence>
<evidence type="ECO:0000256" key="4">
    <source>
        <dbReference type="ARBA" id="ARBA00022741"/>
    </source>
</evidence>
<dbReference type="SUPFAM" id="SSF53300">
    <property type="entry name" value="vWA-like"/>
    <property type="match status" value="1"/>
</dbReference>
<evidence type="ECO:0000256" key="8">
    <source>
        <dbReference type="ARBA" id="ARBA00048679"/>
    </source>
</evidence>
<reference evidence="14 15" key="1">
    <citation type="submission" date="2022-12" db="EMBL/GenBank/DDBJ databases">
        <title>Chromosome-level genome of Tegillarca granosa.</title>
        <authorList>
            <person name="Kim J."/>
        </authorList>
    </citation>
    <scope>NUCLEOTIDE SEQUENCE [LARGE SCALE GENOMIC DNA]</scope>
    <source>
        <strain evidence="14">Teg-2019</strain>
        <tissue evidence="14">Adductor muscle</tissue>
    </source>
</reference>
<evidence type="ECO:0000256" key="3">
    <source>
        <dbReference type="ARBA" id="ARBA00022737"/>
    </source>
</evidence>
<dbReference type="CDD" id="cd01670">
    <property type="entry name" value="Death"/>
    <property type="match status" value="1"/>
</dbReference>
<dbReference type="EC" id="2.7.11.1" evidence="1"/>
<gene>
    <name evidence="14" type="ORF">KUTeg_021313</name>
</gene>
<comment type="caution">
    <text evidence="14">The sequence shown here is derived from an EMBL/GenBank/DDBJ whole genome shotgun (WGS) entry which is preliminary data.</text>
</comment>
<evidence type="ECO:0000259" key="12">
    <source>
        <dbReference type="PROSITE" id="PS51416"/>
    </source>
</evidence>
<dbReference type="Pfam" id="PF02825">
    <property type="entry name" value="WWE"/>
    <property type="match status" value="1"/>
</dbReference>
<dbReference type="Pfam" id="PF00531">
    <property type="entry name" value="Death"/>
    <property type="match status" value="1"/>
</dbReference>
<evidence type="ECO:0000256" key="2">
    <source>
        <dbReference type="ARBA" id="ARBA00022679"/>
    </source>
</evidence>
<dbReference type="Pfam" id="PF16095">
    <property type="entry name" value="COR-A"/>
    <property type="match status" value="1"/>
</dbReference>
<comment type="catalytic activity">
    <reaction evidence="8">
        <text>L-seryl-[protein] + ATP = O-phospho-L-seryl-[protein] + ADP + H(+)</text>
        <dbReference type="Rhea" id="RHEA:17989"/>
        <dbReference type="Rhea" id="RHEA-COMP:9863"/>
        <dbReference type="Rhea" id="RHEA-COMP:11604"/>
        <dbReference type="ChEBI" id="CHEBI:15378"/>
        <dbReference type="ChEBI" id="CHEBI:29999"/>
        <dbReference type="ChEBI" id="CHEBI:30616"/>
        <dbReference type="ChEBI" id="CHEBI:83421"/>
        <dbReference type="ChEBI" id="CHEBI:456216"/>
        <dbReference type="EC" id="2.7.11.1"/>
    </reaction>
</comment>
<dbReference type="InterPro" id="IPR004170">
    <property type="entry name" value="WWE_dom"/>
</dbReference>
<dbReference type="PROSITE" id="PS50234">
    <property type="entry name" value="VWFA"/>
    <property type="match status" value="1"/>
</dbReference>
<evidence type="ECO:0000259" key="9">
    <source>
        <dbReference type="PROSITE" id="PS50017"/>
    </source>
</evidence>
<dbReference type="PROSITE" id="PS51416">
    <property type="entry name" value="MIB_HERC2"/>
    <property type="match status" value="1"/>
</dbReference>
<dbReference type="Proteomes" id="UP001217089">
    <property type="component" value="Unassembled WGS sequence"/>
</dbReference>
<dbReference type="Gene3D" id="3.30.70.1390">
    <property type="entry name" value="ROC domain from the Parkinson's disease-associated leucine-rich repeat kinase 2"/>
    <property type="match status" value="2"/>
</dbReference>
<dbReference type="Pfam" id="PF08477">
    <property type="entry name" value="Roc"/>
    <property type="match status" value="1"/>
</dbReference>
<evidence type="ECO:0000259" key="10">
    <source>
        <dbReference type="PROSITE" id="PS50234"/>
    </source>
</evidence>
<dbReference type="InterPro" id="IPR037197">
    <property type="entry name" value="WWE_dom_sf"/>
</dbReference>
<dbReference type="InterPro" id="IPR039788">
    <property type="entry name" value="NOL4/NOL4L"/>
</dbReference>